<sequence>NVKTFRDDEEIAKEDVISLQILKAIESLSYIMSSKRLLNLKKSWNDKFFQVRLLRKLREIRKKIFERTTKRCEAGELP</sequence>
<dbReference type="AlphaFoldDB" id="A0A371E937"/>
<protein>
    <submittedName>
        <fullName evidence="1">Uncharacterized protein</fullName>
    </submittedName>
</protein>
<evidence type="ECO:0000313" key="1">
    <source>
        <dbReference type="EMBL" id="RDX62545.1"/>
    </source>
</evidence>
<keyword evidence="2" id="KW-1185">Reference proteome</keyword>
<gene>
    <name evidence="1" type="ORF">CR513_59114</name>
</gene>
<organism evidence="1 2">
    <name type="scientific">Mucuna pruriens</name>
    <name type="common">Velvet bean</name>
    <name type="synonym">Dolichos pruriens</name>
    <dbReference type="NCBI Taxonomy" id="157652"/>
    <lineage>
        <taxon>Eukaryota</taxon>
        <taxon>Viridiplantae</taxon>
        <taxon>Streptophyta</taxon>
        <taxon>Embryophyta</taxon>
        <taxon>Tracheophyta</taxon>
        <taxon>Spermatophyta</taxon>
        <taxon>Magnoliopsida</taxon>
        <taxon>eudicotyledons</taxon>
        <taxon>Gunneridae</taxon>
        <taxon>Pentapetalae</taxon>
        <taxon>rosids</taxon>
        <taxon>fabids</taxon>
        <taxon>Fabales</taxon>
        <taxon>Fabaceae</taxon>
        <taxon>Papilionoideae</taxon>
        <taxon>50 kb inversion clade</taxon>
        <taxon>NPAAA clade</taxon>
        <taxon>indigoferoid/millettioid clade</taxon>
        <taxon>Phaseoleae</taxon>
        <taxon>Mucuna</taxon>
    </lineage>
</organism>
<feature type="non-terminal residue" evidence="1">
    <location>
        <position position="78"/>
    </location>
</feature>
<comment type="caution">
    <text evidence="1">The sequence shown here is derived from an EMBL/GenBank/DDBJ whole genome shotgun (WGS) entry which is preliminary data.</text>
</comment>
<reference evidence="1" key="1">
    <citation type="submission" date="2018-05" db="EMBL/GenBank/DDBJ databases">
        <title>Draft genome of Mucuna pruriens seed.</title>
        <authorList>
            <person name="Nnadi N.E."/>
            <person name="Vos R."/>
            <person name="Hasami M.H."/>
            <person name="Devisetty U.K."/>
            <person name="Aguiy J.C."/>
        </authorList>
    </citation>
    <scope>NUCLEOTIDE SEQUENCE [LARGE SCALE GENOMIC DNA]</scope>
    <source>
        <strain evidence="1">JCA_2017</strain>
    </source>
</reference>
<proteinExistence type="predicted"/>
<evidence type="ECO:0000313" key="2">
    <source>
        <dbReference type="Proteomes" id="UP000257109"/>
    </source>
</evidence>
<dbReference type="EMBL" id="QJKJ01015436">
    <property type="protein sequence ID" value="RDX62545.1"/>
    <property type="molecule type" value="Genomic_DNA"/>
</dbReference>
<name>A0A371E937_MUCPR</name>
<accession>A0A371E937</accession>
<dbReference type="Proteomes" id="UP000257109">
    <property type="component" value="Unassembled WGS sequence"/>
</dbReference>
<feature type="non-terminal residue" evidence="1">
    <location>
        <position position="1"/>
    </location>
</feature>